<dbReference type="InterPro" id="IPR001029">
    <property type="entry name" value="Flagellin_N"/>
</dbReference>
<dbReference type="InterPro" id="IPR010810">
    <property type="entry name" value="Flagellin_hook_IN_motif"/>
</dbReference>
<keyword evidence="5" id="KW-0969">Cilium</keyword>
<dbReference type="InterPro" id="IPR001492">
    <property type="entry name" value="Flagellin"/>
</dbReference>
<dbReference type="RefSeq" id="WP_283430342.1">
    <property type="nucleotide sequence ID" value="NZ_FXUG01000001.1"/>
</dbReference>
<dbReference type="PANTHER" id="PTHR42792:SF2">
    <property type="entry name" value="FLAGELLIN"/>
    <property type="match status" value="1"/>
</dbReference>
<name>A0ABY1PMV2_9BACT</name>
<dbReference type="EMBL" id="FXUG01000001">
    <property type="protein sequence ID" value="SMP38083.1"/>
    <property type="molecule type" value="Genomic_DNA"/>
</dbReference>
<dbReference type="Gene3D" id="1.20.1330.10">
    <property type="entry name" value="f41 fragment of flagellin, N-terminal domain"/>
    <property type="match status" value="2"/>
</dbReference>
<evidence type="ECO:0000259" key="4">
    <source>
        <dbReference type="Pfam" id="PF00669"/>
    </source>
</evidence>
<evidence type="ECO:0000256" key="3">
    <source>
        <dbReference type="ARBA" id="ARBA00023143"/>
    </source>
</evidence>
<sequence>MSLLPVATNRTSTPLNSQRMQYQLNNDQIAIQGLYDQLSTGLSVQKMSDDPAAAARALDLQRGISRSEQIVRNANATEGYYQSTDTALSRVDSALIAARGVAVEAAQSVLSDNELEALAITIRQNMESVVSAGNSMFLDHQLLGGVLEPSSALEHANGTVQFNGADAVGQTKVGTGTNTAFTVTGESAIGVASVFHTGSSLDAALNEDTRLVDMRQGVGVRPGVITISDGEEKVELDLRNASTIGDIVDVLRDVRLDGRALGVQLQDDSITIQYADTLPGVLAIADTEGGYLAADLAISNPQGYQAPPLVGDRLSPQVTLATPLDDLAGGAGLDLSDGIVIDQGGERFTIDLDDADTIGDVIIAINRSGAGVNAQLDEAAGRIELRALISGVDYSIGENGGDAASQLGIRTADEETLFSDLNHGTGVSLNSDGPDLVITRPDGVELELELTGVETVEELIDAVTDHPLNQDSLRVRLSLATVGNGLELSAPPGADPIRITQPGTSDVGTRLGLIPQGEADATSEVVSGSAVLTGSDYSPREAGGAIDTLLRLEKAVRENDIPEIGRLQARLDEDLDASSRTRGRVGVWTANLQDLRTAVEDETVLMQSQLSDEVDADLASVISELQARQAALQASMQFIGQTANMTVLNYL</sequence>
<dbReference type="SUPFAM" id="SSF64518">
    <property type="entry name" value="Phase 1 flagellin"/>
    <property type="match status" value="1"/>
</dbReference>
<keyword evidence="5" id="KW-0282">Flagellum</keyword>
<evidence type="ECO:0000256" key="2">
    <source>
        <dbReference type="ARBA" id="ARBA00004613"/>
    </source>
</evidence>
<evidence type="ECO:0000313" key="6">
    <source>
        <dbReference type="Proteomes" id="UP001158067"/>
    </source>
</evidence>
<gene>
    <name evidence="5" type="ORF">SAMN06265222_10172</name>
</gene>
<keyword evidence="6" id="KW-1185">Reference proteome</keyword>
<evidence type="ECO:0000313" key="5">
    <source>
        <dbReference type="EMBL" id="SMP38083.1"/>
    </source>
</evidence>
<evidence type="ECO:0000256" key="1">
    <source>
        <dbReference type="ARBA" id="ARBA00004365"/>
    </source>
</evidence>
<protein>
    <submittedName>
        <fullName evidence="5">Flagellar hook-associated protein 3 FlgL</fullName>
    </submittedName>
</protein>
<dbReference type="PANTHER" id="PTHR42792">
    <property type="entry name" value="FLAGELLIN"/>
    <property type="match status" value="1"/>
</dbReference>
<accession>A0ABY1PMV2</accession>
<dbReference type="Pfam" id="PF07196">
    <property type="entry name" value="Flagellin_IN"/>
    <property type="match status" value="1"/>
</dbReference>
<dbReference type="Proteomes" id="UP001158067">
    <property type="component" value="Unassembled WGS sequence"/>
</dbReference>
<keyword evidence="5" id="KW-0966">Cell projection</keyword>
<reference evidence="5 6" key="1">
    <citation type="submission" date="2017-05" db="EMBL/GenBank/DDBJ databases">
        <authorList>
            <person name="Varghese N."/>
            <person name="Submissions S."/>
        </authorList>
    </citation>
    <scope>NUCLEOTIDE SEQUENCE [LARGE SCALE GENOMIC DNA]</scope>
    <source>
        <strain evidence="5 6">DSM 25457</strain>
    </source>
</reference>
<dbReference type="Pfam" id="PF00669">
    <property type="entry name" value="Flagellin_N"/>
    <property type="match status" value="1"/>
</dbReference>
<feature type="domain" description="Flagellin N-terminal" evidence="4">
    <location>
        <begin position="13"/>
        <end position="128"/>
    </location>
</feature>
<comment type="subcellular location">
    <subcellularLocation>
        <location evidence="1">Bacterial flagellum</location>
    </subcellularLocation>
    <subcellularLocation>
        <location evidence="2">Secreted</location>
    </subcellularLocation>
</comment>
<keyword evidence="3" id="KW-0975">Bacterial flagellum</keyword>
<organism evidence="5 6">
    <name type="scientific">Neorhodopirellula lusitana</name>
    <dbReference type="NCBI Taxonomy" id="445327"/>
    <lineage>
        <taxon>Bacteria</taxon>
        <taxon>Pseudomonadati</taxon>
        <taxon>Planctomycetota</taxon>
        <taxon>Planctomycetia</taxon>
        <taxon>Pirellulales</taxon>
        <taxon>Pirellulaceae</taxon>
        <taxon>Neorhodopirellula</taxon>
    </lineage>
</organism>
<proteinExistence type="predicted"/>
<comment type="caution">
    <text evidence="5">The sequence shown here is derived from an EMBL/GenBank/DDBJ whole genome shotgun (WGS) entry which is preliminary data.</text>
</comment>